<dbReference type="Gene3D" id="3.90.1720.10">
    <property type="entry name" value="endopeptidase domain like (from Nostoc punctiforme)"/>
    <property type="match status" value="1"/>
</dbReference>
<dbReference type="Proteomes" id="UP000530424">
    <property type="component" value="Unassembled WGS sequence"/>
</dbReference>
<dbReference type="RefSeq" id="WP_343047137.1">
    <property type="nucleotide sequence ID" value="NZ_JACCFP010000001.1"/>
</dbReference>
<sequence length="225" mass="25141">MISIDDAAKVVRTGDLLLFRGRTAADRAVRVATNAPVNHVGMAVVIDDLPPLLWHAELSQTQVDLWTGGHHRGVQLHDFEEAVGRWRHSYQQGVWLRQLEPEAGRAEEDAALRAIARMDGVSFPTAGRMALKYLRGRGDSYQPRKRRGQRFRPEAAFCAETVALTLQEMGIVEDDRRAQWFDPGTFWSGAYLPLRPGWSYGKEVAVGTAPDPDAPVPSSRTRWQG</sequence>
<dbReference type="AlphaFoldDB" id="A0A853BZ99"/>
<evidence type="ECO:0000313" key="1">
    <source>
        <dbReference type="EMBL" id="NYJ01280.1"/>
    </source>
</evidence>
<reference evidence="1 2" key="1">
    <citation type="submission" date="2020-07" db="EMBL/GenBank/DDBJ databases">
        <title>Sequencing the genomes of 1000 actinobacteria strains.</title>
        <authorList>
            <person name="Klenk H.-P."/>
        </authorList>
    </citation>
    <scope>NUCLEOTIDE SEQUENCE [LARGE SCALE GENOMIC DNA]</scope>
    <source>
        <strain evidence="1 2">DSM 103833</strain>
    </source>
</reference>
<evidence type="ECO:0008006" key="3">
    <source>
        <dbReference type="Google" id="ProtNLM"/>
    </source>
</evidence>
<gene>
    <name evidence="1" type="ORF">HNR19_001978</name>
</gene>
<dbReference type="InterPro" id="IPR038765">
    <property type="entry name" value="Papain-like_cys_pep_sf"/>
</dbReference>
<proteinExistence type="predicted"/>
<evidence type="ECO:0000313" key="2">
    <source>
        <dbReference type="Proteomes" id="UP000530424"/>
    </source>
</evidence>
<comment type="caution">
    <text evidence="1">The sequence shown here is derived from an EMBL/GenBank/DDBJ whole genome shotgun (WGS) entry which is preliminary data.</text>
</comment>
<name>A0A853BZ99_9ACTN</name>
<dbReference type="SUPFAM" id="SSF54001">
    <property type="entry name" value="Cysteine proteinases"/>
    <property type="match status" value="1"/>
</dbReference>
<dbReference type="EMBL" id="JACCFP010000001">
    <property type="protein sequence ID" value="NYJ01280.1"/>
    <property type="molecule type" value="Genomic_DNA"/>
</dbReference>
<accession>A0A853BZ99</accession>
<organism evidence="1 2">
    <name type="scientific">Nocardioides thalensis</name>
    <dbReference type="NCBI Taxonomy" id="1914755"/>
    <lineage>
        <taxon>Bacteria</taxon>
        <taxon>Bacillati</taxon>
        <taxon>Actinomycetota</taxon>
        <taxon>Actinomycetes</taxon>
        <taxon>Propionibacteriales</taxon>
        <taxon>Nocardioidaceae</taxon>
        <taxon>Nocardioides</taxon>
    </lineage>
</organism>
<protein>
    <recommendedName>
        <fullName evidence="3">Permuted papain-like amidase enzyme, YaeF/YiiX, C92 family</fullName>
    </recommendedName>
</protein>
<keyword evidence="2" id="KW-1185">Reference proteome</keyword>